<dbReference type="AlphaFoldDB" id="A0A1J6IFQ1"/>
<evidence type="ECO:0000256" key="7">
    <source>
        <dbReference type="SAM" id="MobiDB-lite"/>
    </source>
</evidence>
<feature type="compositionally biased region" description="Basic and acidic residues" evidence="7">
    <location>
        <begin position="667"/>
        <end position="682"/>
    </location>
</feature>
<comment type="subcellular location">
    <subcellularLocation>
        <location evidence="1">Nucleus</location>
        <location evidence="1">Nucleolus</location>
    </subcellularLocation>
</comment>
<evidence type="ECO:0000313" key="11">
    <source>
        <dbReference type="EMBL" id="OIT03482.1"/>
    </source>
</evidence>
<dbReference type="InterPro" id="IPR036322">
    <property type="entry name" value="WD40_repeat_dom_sf"/>
</dbReference>
<evidence type="ECO:0000259" key="10">
    <source>
        <dbReference type="Pfam" id="PF23098"/>
    </source>
</evidence>
<evidence type="ECO:0000256" key="2">
    <source>
        <dbReference type="ARBA" id="ARBA00005264"/>
    </source>
</evidence>
<evidence type="ECO:0000256" key="1">
    <source>
        <dbReference type="ARBA" id="ARBA00004604"/>
    </source>
</evidence>
<feature type="repeat" description="WD" evidence="6">
    <location>
        <begin position="227"/>
        <end position="269"/>
    </location>
</feature>
<dbReference type="InterPro" id="IPR040382">
    <property type="entry name" value="NOL10/Enp2"/>
</dbReference>
<dbReference type="OrthoDB" id="273340at2759"/>
<protein>
    <submittedName>
        <fullName evidence="11">Uncharacterized protein</fullName>
    </submittedName>
</protein>
<dbReference type="Gramene" id="OIT03482">
    <property type="protein sequence ID" value="OIT03482"/>
    <property type="gene ID" value="A4A49_33674"/>
</dbReference>
<reference evidence="11" key="1">
    <citation type="submission" date="2016-11" db="EMBL/GenBank/DDBJ databases">
        <title>The genome of Nicotiana attenuata.</title>
        <authorList>
            <person name="Xu S."/>
            <person name="Brockmoeller T."/>
            <person name="Gaquerel E."/>
            <person name="Navarro A."/>
            <person name="Kuhl H."/>
            <person name="Gase K."/>
            <person name="Ling Z."/>
            <person name="Zhou W."/>
            <person name="Kreitzer C."/>
            <person name="Stanke M."/>
            <person name="Tang H."/>
            <person name="Lyons E."/>
            <person name="Pandey P."/>
            <person name="Pandey S.P."/>
            <person name="Timmermann B."/>
            <person name="Baldwin I.T."/>
        </authorList>
    </citation>
    <scope>NUCLEOTIDE SEQUENCE [LARGE SCALE GENOMIC DNA]</scope>
    <source>
        <strain evidence="11">UT</strain>
    </source>
</reference>
<feature type="domain" description="Nucleolar protein 10-like N-terminal" evidence="10">
    <location>
        <begin position="14"/>
        <end position="376"/>
    </location>
</feature>
<dbReference type="InterPro" id="IPR012580">
    <property type="entry name" value="NUC153"/>
</dbReference>
<sequence length="731" mass="82538">MAYQGGNLKSTAINGVKMYTVAGQHRSVATWLPPKKLRALRNDPSYMQRVDLIQDLRFETATTRIKVTPDGEYLIASGIYPPQVKVYELRELSLKFERHLVSEIINFQVLGDDYSKMAFLCADRSVCLHAKYGSHYSLRIPRMGRDIVYDCWSCDLLCAASSPDLYRINLEQGRFLSSLSTRSPALNVVSRSKLHGLVACGGEDGALECFDMRARSSVGRINAVAPAGNGDQEVTAIEFDGDGGYLMAVGSSDGKVLIYDLRSSQPMRIKDHMYGSPILNIKWHKTLNTERTKLITADSHIVRIWDPETGEGMTSIEPTGGRINDLCAFTDSGLMLLALDSSQIPSYFIPSLGPAPKWCSYLENLTEELEEQPQTTIYDDFKFLTKEDLEKLNLTHLIGTSLLRAYMHGYFIDYRLYKKAQAFSDPFDYVAYKERRNQEKQAAEHAGRITIKKKLPKINRTLAKELLENEETENMEDVDGVDAKKISKKKKGLTADILKDERFGGMFTNKDFEIDEFSHEYRALHPMPSTKQPSLVEEHFEPVMDGEEPSDSDVSAATQSSEDEQENEKNSRKKSKVPRMYEVKDERHAEAFWNDVSLAKEDALPLGERVAALSDDRTSHGMNNIKVGPGGSREVSFISRSSAKYVEDEEDKGARTERRRGIQSLKLKPERSGFRGSGSRDREWAEEGVDTTSLCFMLQIYAISYISANLSQESNEFSDKLPFFCSRLFDM</sequence>
<dbReference type="InterPro" id="IPR056550">
    <property type="entry name" value="NOL10_2nd"/>
</dbReference>
<feature type="region of interest" description="Disordered" evidence="7">
    <location>
        <begin position="648"/>
        <end position="682"/>
    </location>
</feature>
<dbReference type="PROSITE" id="PS50082">
    <property type="entry name" value="WD_REPEATS_2"/>
    <property type="match status" value="1"/>
</dbReference>
<dbReference type="PANTHER" id="PTHR14927:SF0">
    <property type="entry name" value="NUCLEOLAR PROTEIN 10"/>
    <property type="match status" value="1"/>
</dbReference>
<dbReference type="SMR" id="A0A1J6IFQ1"/>
<dbReference type="Pfam" id="PF23097">
    <property type="entry name" value="NOL10_2nd"/>
    <property type="match status" value="1"/>
</dbReference>
<dbReference type="Pfam" id="PF23098">
    <property type="entry name" value="Beta-prop_NOL10_N"/>
    <property type="match status" value="1"/>
</dbReference>
<dbReference type="PANTHER" id="PTHR14927">
    <property type="entry name" value="NUCLEOLAR PROTEIN 10"/>
    <property type="match status" value="1"/>
</dbReference>
<dbReference type="SMART" id="SM00320">
    <property type="entry name" value="WD40"/>
    <property type="match status" value="4"/>
</dbReference>
<keyword evidence="12" id="KW-1185">Reference proteome</keyword>
<organism evidence="11 12">
    <name type="scientific">Nicotiana attenuata</name>
    <name type="common">Coyote tobacco</name>
    <dbReference type="NCBI Taxonomy" id="49451"/>
    <lineage>
        <taxon>Eukaryota</taxon>
        <taxon>Viridiplantae</taxon>
        <taxon>Streptophyta</taxon>
        <taxon>Embryophyta</taxon>
        <taxon>Tracheophyta</taxon>
        <taxon>Spermatophyta</taxon>
        <taxon>Magnoliopsida</taxon>
        <taxon>eudicotyledons</taxon>
        <taxon>Gunneridae</taxon>
        <taxon>Pentapetalae</taxon>
        <taxon>asterids</taxon>
        <taxon>lamiids</taxon>
        <taxon>Solanales</taxon>
        <taxon>Solanaceae</taxon>
        <taxon>Nicotianoideae</taxon>
        <taxon>Nicotianeae</taxon>
        <taxon>Nicotiana</taxon>
    </lineage>
</organism>
<evidence type="ECO:0000256" key="6">
    <source>
        <dbReference type="PROSITE-ProRule" id="PRU00221"/>
    </source>
</evidence>
<gene>
    <name evidence="11" type="ORF">A4A49_33674</name>
</gene>
<dbReference type="GO" id="GO:0032040">
    <property type="term" value="C:small-subunit processome"/>
    <property type="evidence" value="ECO:0007669"/>
    <property type="project" value="TreeGrafter"/>
</dbReference>
<evidence type="ECO:0000256" key="5">
    <source>
        <dbReference type="ARBA" id="ARBA00023242"/>
    </source>
</evidence>
<keyword evidence="4" id="KW-0677">Repeat</keyword>
<feature type="region of interest" description="Disordered" evidence="7">
    <location>
        <begin position="543"/>
        <end position="581"/>
    </location>
</feature>
<dbReference type="GO" id="GO:0030686">
    <property type="term" value="C:90S preribosome"/>
    <property type="evidence" value="ECO:0007669"/>
    <property type="project" value="TreeGrafter"/>
</dbReference>
<accession>A0A1J6IFQ1</accession>
<proteinExistence type="inferred from homology"/>
<dbReference type="InterPro" id="IPR001680">
    <property type="entry name" value="WD40_rpt"/>
</dbReference>
<dbReference type="Pfam" id="PF08159">
    <property type="entry name" value="NUC153"/>
    <property type="match status" value="1"/>
</dbReference>
<evidence type="ECO:0000259" key="9">
    <source>
        <dbReference type="Pfam" id="PF23097"/>
    </source>
</evidence>
<dbReference type="STRING" id="49451.A0A1J6IFQ1"/>
<comment type="caution">
    <text evidence="11">The sequence shown here is derived from an EMBL/GenBank/DDBJ whole genome shotgun (WGS) entry which is preliminary data.</text>
</comment>
<dbReference type="KEGG" id="nau:109225554"/>
<name>A0A1J6IFQ1_NICAT</name>
<keyword evidence="5" id="KW-0539">Nucleus</keyword>
<comment type="similarity">
    <text evidence="2">Belongs to the WD repeat NOL10/ENP2 family.</text>
</comment>
<evidence type="ECO:0000256" key="3">
    <source>
        <dbReference type="ARBA" id="ARBA00022574"/>
    </source>
</evidence>
<evidence type="ECO:0000256" key="4">
    <source>
        <dbReference type="ARBA" id="ARBA00022737"/>
    </source>
</evidence>
<evidence type="ECO:0000259" key="8">
    <source>
        <dbReference type="Pfam" id="PF08159"/>
    </source>
</evidence>
<dbReference type="InterPro" id="IPR015943">
    <property type="entry name" value="WD40/YVTN_repeat-like_dom_sf"/>
</dbReference>
<dbReference type="SUPFAM" id="SSF50978">
    <property type="entry name" value="WD40 repeat-like"/>
    <property type="match status" value="1"/>
</dbReference>
<evidence type="ECO:0000313" key="12">
    <source>
        <dbReference type="Proteomes" id="UP000187609"/>
    </source>
</evidence>
<feature type="domain" description="NUC153" evidence="8">
    <location>
        <begin position="500"/>
        <end position="527"/>
    </location>
</feature>
<keyword evidence="3 6" id="KW-0853">WD repeat</keyword>
<feature type="domain" description="Nucleolar protein 10-like second" evidence="9">
    <location>
        <begin position="377"/>
        <end position="424"/>
    </location>
</feature>
<dbReference type="Gene3D" id="2.130.10.10">
    <property type="entry name" value="YVTN repeat-like/Quinoprotein amine dehydrogenase"/>
    <property type="match status" value="1"/>
</dbReference>
<dbReference type="Proteomes" id="UP000187609">
    <property type="component" value="Unassembled WGS sequence"/>
</dbReference>
<dbReference type="GO" id="GO:0000462">
    <property type="term" value="P:maturation of SSU-rRNA from tricistronic rRNA transcript (SSU-rRNA, 5.8S rRNA, LSU-rRNA)"/>
    <property type="evidence" value="ECO:0007669"/>
    <property type="project" value="TreeGrafter"/>
</dbReference>
<dbReference type="InterPro" id="IPR056551">
    <property type="entry name" value="Beta-prop_NOL10_N"/>
</dbReference>
<dbReference type="FunFam" id="2.130.10.10:FF:000814">
    <property type="entry name" value="Embryo sac development arrest 7"/>
    <property type="match status" value="1"/>
</dbReference>
<dbReference type="OMA" id="CNAIDVN"/>
<dbReference type="EMBL" id="MJEQ01037187">
    <property type="protein sequence ID" value="OIT03482.1"/>
    <property type="molecule type" value="Genomic_DNA"/>
</dbReference>